<keyword evidence="2" id="KW-1185">Reference proteome</keyword>
<dbReference type="Proteomes" id="UP000789375">
    <property type="component" value="Unassembled WGS sequence"/>
</dbReference>
<organism evidence="1 2">
    <name type="scientific">Funneliformis mosseae</name>
    <name type="common">Endomycorrhizal fungus</name>
    <name type="synonym">Glomus mosseae</name>
    <dbReference type="NCBI Taxonomy" id="27381"/>
    <lineage>
        <taxon>Eukaryota</taxon>
        <taxon>Fungi</taxon>
        <taxon>Fungi incertae sedis</taxon>
        <taxon>Mucoromycota</taxon>
        <taxon>Glomeromycotina</taxon>
        <taxon>Glomeromycetes</taxon>
        <taxon>Glomerales</taxon>
        <taxon>Glomeraceae</taxon>
        <taxon>Funneliformis</taxon>
    </lineage>
</organism>
<protein>
    <submittedName>
        <fullName evidence="1">2614_t:CDS:1</fullName>
    </submittedName>
</protein>
<comment type="caution">
    <text evidence="1">The sequence shown here is derived from an EMBL/GenBank/DDBJ whole genome shotgun (WGS) entry which is preliminary data.</text>
</comment>
<dbReference type="AlphaFoldDB" id="A0A9N8WJQ4"/>
<reference evidence="1" key="1">
    <citation type="submission" date="2021-06" db="EMBL/GenBank/DDBJ databases">
        <authorList>
            <person name="Kallberg Y."/>
            <person name="Tangrot J."/>
            <person name="Rosling A."/>
        </authorList>
    </citation>
    <scope>NUCLEOTIDE SEQUENCE</scope>
    <source>
        <strain evidence="1">87-6 pot B 2015</strain>
    </source>
</reference>
<gene>
    <name evidence="1" type="ORF">FMOSSE_LOCUS3371</name>
</gene>
<accession>A0A9N8WJQ4</accession>
<dbReference type="EMBL" id="CAJVPP010000497">
    <property type="protein sequence ID" value="CAG8487877.1"/>
    <property type="molecule type" value="Genomic_DNA"/>
</dbReference>
<proteinExistence type="predicted"/>
<sequence length="44" mass="5134">KKLKQKGIICFWSEDIYNQPAIKTKLKAQSITTKDVDRIINSRI</sequence>
<evidence type="ECO:0000313" key="1">
    <source>
        <dbReference type="EMBL" id="CAG8487877.1"/>
    </source>
</evidence>
<name>A0A9N8WJQ4_FUNMO</name>
<feature type="non-terminal residue" evidence="1">
    <location>
        <position position="1"/>
    </location>
</feature>
<evidence type="ECO:0000313" key="2">
    <source>
        <dbReference type="Proteomes" id="UP000789375"/>
    </source>
</evidence>